<protein>
    <recommendedName>
        <fullName evidence="1">DUF4468 domain-containing protein</fullName>
    </recommendedName>
</protein>
<sequence>MQQTLIKLLPENANYIIVKKIMLLLLLMFANFSFAQKITVTQTGLKDSENIEKSFVVIPAEGKTAKQLYDESLKYINKNYKSADDVIKGKTDGEYLKFVTYAPNFITIKNGFARVPFTAKYTTELSFKDNKVKYEIIELEMSSEANYQLNFTGSGISFFIFNKKGELKKEDAKNSIEQYFNANILYLSNFTR</sequence>
<organism evidence="2 3">
    <name type="scientific">Chryseobacterium indoltheticum</name>
    <dbReference type="NCBI Taxonomy" id="254"/>
    <lineage>
        <taxon>Bacteria</taxon>
        <taxon>Pseudomonadati</taxon>
        <taxon>Bacteroidota</taxon>
        <taxon>Flavobacteriia</taxon>
        <taxon>Flavobacteriales</taxon>
        <taxon>Weeksellaceae</taxon>
        <taxon>Chryseobacterium group</taxon>
        <taxon>Chryseobacterium</taxon>
    </lineage>
</organism>
<evidence type="ECO:0000259" key="1">
    <source>
        <dbReference type="Pfam" id="PF14730"/>
    </source>
</evidence>
<name>A0A381FHI0_9FLAO</name>
<dbReference type="Pfam" id="PF14730">
    <property type="entry name" value="DUF4468"/>
    <property type="match status" value="1"/>
</dbReference>
<accession>A0A381FHI0</accession>
<dbReference type="EMBL" id="UFVR01000004">
    <property type="protein sequence ID" value="SUX45923.1"/>
    <property type="molecule type" value="Genomic_DNA"/>
</dbReference>
<reference evidence="2 3" key="1">
    <citation type="submission" date="2018-06" db="EMBL/GenBank/DDBJ databases">
        <authorList>
            <consortium name="Pathogen Informatics"/>
            <person name="Doyle S."/>
        </authorList>
    </citation>
    <scope>NUCLEOTIDE SEQUENCE [LARGE SCALE GENOMIC DNA]</scope>
    <source>
        <strain evidence="2 3">NCTC13532</strain>
    </source>
</reference>
<proteinExistence type="predicted"/>
<feature type="domain" description="DUF4468" evidence="1">
    <location>
        <begin position="57"/>
        <end position="139"/>
    </location>
</feature>
<dbReference type="InterPro" id="IPR027823">
    <property type="entry name" value="DUF4468"/>
</dbReference>
<gene>
    <name evidence="2" type="ORF">NCTC13532_01491</name>
</gene>
<dbReference type="Proteomes" id="UP000254282">
    <property type="component" value="Unassembled WGS sequence"/>
</dbReference>
<evidence type="ECO:0000313" key="3">
    <source>
        <dbReference type="Proteomes" id="UP000254282"/>
    </source>
</evidence>
<evidence type="ECO:0000313" key="2">
    <source>
        <dbReference type="EMBL" id="SUX45923.1"/>
    </source>
</evidence>
<dbReference type="Gene3D" id="3.30.530.80">
    <property type="match status" value="1"/>
</dbReference>
<dbReference type="RefSeq" id="WP_115619845.1">
    <property type="nucleotide sequence ID" value="NZ_UFVR01000004.1"/>
</dbReference>
<dbReference type="AlphaFoldDB" id="A0A381FHI0"/>